<dbReference type="Proteomes" id="UP001489509">
    <property type="component" value="Unassembled WGS sequence"/>
</dbReference>
<keyword evidence="5" id="KW-0472">Membrane</keyword>
<protein>
    <submittedName>
        <fullName evidence="9">SpaA isopeptide-forming pilin-related protein</fullName>
    </submittedName>
</protein>
<dbReference type="Gene3D" id="2.60.40.10">
    <property type="entry name" value="Immunoglobulins"/>
    <property type="match status" value="6"/>
</dbReference>
<dbReference type="PANTHER" id="PTHR36108:SF13">
    <property type="entry name" value="COLOSSIN-B-RELATED"/>
    <property type="match status" value="1"/>
</dbReference>
<feature type="transmembrane region" description="Helical" evidence="5">
    <location>
        <begin position="1304"/>
        <end position="1323"/>
    </location>
</feature>
<feature type="domain" description="SpaA-like prealbumin fold" evidence="8">
    <location>
        <begin position="717"/>
        <end position="809"/>
    </location>
</feature>
<dbReference type="PANTHER" id="PTHR36108">
    <property type="entry name" value="COLOSSIN-B-RELATED"/>
    <property type="match status" value="1"/>
</dbReference>
<evidence type="ECO:0000256" key="3">
    <source>
        <dbReference type="ARBA" id="ARBA00022729"/>
    </source>
</evidence>
<proteinExistence type="inferred from homology"/>
<dbReference type="InterPro" id="IPR013784">
    <property type="entry name" value="Carb-bd-like_fold"/>
</dbReference>
<dbReference type="SUPFAM" id="SSF49452">
    <property type="entry name" value="Starch-binding domain-like"/>
    <property type="match status" value="1"/>
</dbReference>
<feature type="region of interest" description="Disordered" evidence="4">
    <location>
        <begin position="1278"/>
        <end position="1300"/>
    </location>
</feature>
<dbReference type="RefSeq" id="WP_349218508.1">
    <property type="nucleotide sequence ID" value="NZ_JBBMFD010000005.1"/>
</dbReference>
<feature type="domain" description="Thioester" evidence="7">
    <location>
        <begin position="101"/>
        <end position="211"/>
    </location>
</feature>
<keyword evidence="3 6" id="KW-0732">Signal</keyword>
<evidence type="ECO:0000256" key="4">
    <source>
        <dbReference type="SAM" id="MobiDB-lite"/>
    </source>
</evidence>
<keyword evidence="10" id="KW-1185">Reference proteome</keyword>
<gene>
    <name evidence="9" type="ORF">WMO26_04720</name>
</gene>
<dbReference type="InterPro" id="IPR041033">
    <property type="entry name" value="SpaA_PFL_dom_1"/>
</dbReference>
<evidence type="ECO:0000313" key="10">
    <source>
        <dbReference type="Proteomes" id="UP001489509"/>
    </source>
</evidence>
<evidence type="ECO:0000256" key="1">
    <source>
        <dbReference type="ARBA" id="ARBA00007257"/>
    </source>
</evidence>
<dbReference type="NCBIfam" id="TIGR01167">
    <property type="entry name" value="LPXTG_anchor"/>
    <property type="match status" value="1"/>
</dbReference>
<reference evidence="9 10" key="1">
    <citation type="submission" date="2024-03" db="EMBL/GenBank/DDBJ databases">
        <title>Human intestinal bacterial collection.</title>
        <authorList>
            <person name="Pauvert C."/>
            <person name="Hitch T.C.A."/>
            <person name="Clavel T."/>
        </authorList>
    </citation>
    <scope>NUCLEOTIDE SEQUENCE [LARGE SCALE GENOMIC DNA]</scope>
    <source>
        <strain evidence="9 10">CLA-JM-H44</strain>
    </source>
</reference>
<dbReference type="Gene3D" id="2.60.40.1120">
    <property type="entry name" value="Carboxypeptidase-like, regulatory domain"/>
    <property type="match status" value="1"/>
</dbReference>
<evidence type="ECO:0000313" key="9">
    <source>
        <dbReference type="EMBL" id="MEQ2440124.1"/>
    </source>
</evidence>
<feature type="chain" id="PRO_5046396094" evidence="6">
    <location>
        <begin position="33"/>
        <end position="1333"/>
    </location>
</feature>
<dbReference type="InterPro" id="IPR013552">
    <property type="entry name" value="Thioester_dom"/>
</dbReference>
<dbReference type="InterPro" id="IPR013783">
    <property type="entry name" value="Ig-like_fold"/>
</dbReference>
<comment type="caution">
    <text evidence="9">The sequence shown here is derived from an EMBL/GenBank/DDBJ whole genome shotgun (WGS) entry which is preliminary data.</text>
</comment>
<feature type="domain" description="SpaA-like prealbumin fold" evidence="8">
    <location>
        <begin position="1083"/>
        <end position="1171"/>
    </location>
</feature>
<keyword evidence="5" id="KW-0812">Transmembrane</keyword>
<dbReference type="Pfam" id="PF08341">
    <property type="entry name" value="TED"/>
    <property type="match status" value="1"/>
</dbReference>
<evidence type="ECO:0000259" key="7">
    <source>
        <dbReference type="Pfam" id="PF08341"/>
    </source>
</evidence>
<organism evidence="9 10">
    <name type="scientific">Solibaculum intestinale</name>
    <dbReference type="NCBI Taxonomy" id="3133165"/>
    <lineage>
        <taxon>Bacteria</taxon>
        <taxon>Bacillati</taxon>
        <taxon>Bacillota</taxon>
        <taxon>Clostridia</taxon>
        <taxon>Eubacteriales</taxon>
        <taxon>Oscillospiraceae</taxon>
        <taxon>Solibaculum</taxon>
    </lineage>
</organism>
<accession>A0ABV1DYI8</accession>
<sequence>MKKSISAKGKKLMAVLLTVVMLIAAVPLNAFAFDYASGEKVLARVGRQFVGYDGSKVYSNPDDYALRYRSDGSTYFQAYGGSAARGHLYLYTQFNTDEQWVYCIEYGVDFGSGQNYISENGNNSDYFMNLPIVARDGIRLALANGWQPGKALPISGINDDDFFYATQAIIWEYQQGLRKSPTKLVDNGPIKADQFYKAIKGTSYERAYQWILQQMSKHATVPSFSSTDREDAPTYELKYDSSTKKYSLTLTDSNNIGVDLEKVGGGDVSVTRKGNQYTFTSTEIIQNPVLFEYKKNIALPNNPLLLWGTPGYQTMVTGLDDPVRFYVNIKTEAFGSVKLVKTSEDGKVEDIPFHISGEGVDQDIRTQADGTFLLENLRPGVYEVTELTEDKYEPQATKRVTVLPGQTSTVTFSNTLKRGDLTVTKTAEDGFVEDKTFHLYGTSLSGLAVDEYAVTDERGVATFEDVLISGDTPYTLEEVGVEEKYMVPEAQQAAIEWNKVTHKSFDNVLKKWRATLTKSDMETGTAQGDAGLENAEYGVYKGGQLVGSYFTGPNGEFTTDWYVCGDDWTIKEIEPSEGYLLNPEVYHVGAEPELYELEYNEIAVDAGEQVIKGRVAVLKHSDDGSTGVETPEQGAEFQLFLRDAGSYENAEETERDILICDEYGYAESKDFPYGWYRLHQTKAGVPGTEFIKDIDIFISEDRQVYRYLLNNAQFESRVKVVKKDAETGNTVPLAGHGYELYDPEGNQITMTITYPEIQEISTFYTGEDGTLITPLSLPYGKGYSLVEVETVEPYVLDSTPVYFNIVQEDASEEDGVTVVVVEKENMPQKGTISLYKDGEVFSSVSTAGGEDSPLLYQPVYDKSGLEGGVYDVVATEDVISGGVLRHHKGDTVTTLTTGPDGWATSEPLYLSTYQIFERKAPYGMTLNPNPITVTLSYAGQHVEITTAEAHITNERQRVEIDLQKILEQDEIFGLGMNGEIRHVAWGLYAAEDLTAADGSTIPADGLLEIVYCDENGKAAFQTDVPVDSKLYVKEYATDSHYIISDEKYPVEFAYQGQDTAVIHISVNDGEAIENELIRGDIYGLKVSEDGEGIAGAVFGLFAPDETEFTEETAFMTAESDESGEFAFLNVPFGDWVIKELSCPPQFVLSGELFQVTVSEQDQRIEIEAVNKWITGSVQTTKVDAAYPENRLSGALFGIYLDVNGNKVFDKGVDTFVEHLEETETGVYRLDGLRYNGYFLYEESSPEGFVKDDRYYYFEISENGQVVLIENEAGVGFINQPVTPEQPEEPEEPTEPPKTGDTSNLWLWVGAASASLGIIILVCIKKRKKQTLSK</sequence>
<evidence type="ECO:0000256" key="2">
    <source>
        <dbReference type="ARBA" id="ARBA00022525"/>
    </source>
</evidence>
<dbReference type="EMBL" id="JBBMFD010000005">
    <property type="protein sequence ID" value="MEQ2440124.1"/>
    <property type="molecule type" value="Genomic_DNA"/>
</dbReference>
<evidence type="ECO:0000256" key="6">
    <source>
        <dbReference type="SAM" id="SignalP"/>
    </source>
</evidence>
<feature type="signal peptide" evidence="6">
    <location>
        <begin position="1"/>
        <end position="32"/>
    </location>
</feature>
<feature type="domain" description="SpaA-like prealbumin fold" evidence="8">
    <location>
        <begin position="335"/>
        <end position="414"/>
    </location>
</feature>
<keyword evidence="2" id="KW-0964">Secreted</keyword>
<evidence type="ECO:0000259" key="8">
    <source>
        <dbReference type="Pfam" id="PF17802"/>
    </source>
</evidence>
<keyword evidence="5" id="KW-1133">Transmembrane helix</keyword>
<comment type="similarity">
    <text evidence="1">Belongs to the serine-aspartate repeat-containing protein (SDr) family.</text>
</comment>
<name>A0ABV1DYI8_9FIRM</name>
<evidence type="ECO:0000256" key="5">
    <source>
        <dbReference type="SAM" id="Phobius"/>
    </source>
</evidence>
<dbReference type="Pfam" id="PF17802">
    <property type="entry name" value="SpaA"/>
    <property type="match status" value="5"/>
</dbReference>
<feature type="domain" description="SpaA-like prealbumin fold" evidence="8">
    <location>
        <begin position="886"/>
        <end position="946"/>
    </location>
</feature>
<feature type="domain" description="SpaA-like prealbumin fold" evidence="8">
    <location>
        <begin position="1175"/>
        <end position="1268"/>
    </location>
</feature>